<protein>
    <submittedName>
        <fullName evidence="2">Uncharacterized protein</fullName>
    </submittedName>
</protein>
<evidence type="ECO:0000313" key="3">
    <source>
        <dbReference type="Proteomes" id="UP001140011"/>
    </source>
</evidence>
<name>A0A9W8H325_9FUNG</name>
<keyword evidence="3" id="KW-1185">Reference proteome</keyword>
<feature type="compositionally biased region" description="Acidic residues" evidence="1">
    <location>
        <begin position="19"/>
        <end position="44"/>
    </location>
</feature>
<gene>
    <name evidence="2" type="ORF">GGI19_000940</name>
</gene>
<evidence type="ECO:0000313" key="2">
    <source>
        <dbReference type="EMBL" id="KAJ2756339.1"/>
    </source>
</evidence>
<feature type="region of interest" description="Disordered" evidence="1">
    <location>
        <begin position="1"/>
        <end position="53"/>
    </location>
</feature>
<dbReference type="OrthoDB" id="5569077at2759"/>
<dbReference type="AlphaFoldDB" id="A0A9W8H325"/>
<dbReference type="Proteomes" id="UP001140011">
    <property type="component" value="Unassembled WGS sequence"/>
</dbReference>
<reference evidence="2" key="1">
    <citation type="submission" date="2022-07" db="EMBL/GenBank/DDBJ databases">
        <title>Phylogenomic reconstructions and comparative analyses of Kickxellomycotina fungi.</title>
        <authorList>
            <person name="Reynolds N.K."/>
            <person name="Stajich J.E."/>
            <person name="Barry K."/>
            <person name="Grigoriev I.V."/>
            <person name="Crous P."/>
            <person name="Smith M.E."/>
        </authorList>
    </citation>
    <scope>NUCLEOTIDE SEQUENCE</scope>
    <source>
        <strain evidence="2">BCRC 34297</strain>
    </source>
</reference>
<proteinExistence type="predicted"/>
<organism evidence="2 3">
    <name type="scientific">Coemansia pectinata</name>
    <dbReference type="NCBI Taxonomy" id="1052879"/>
    <lineage>
        <taxon>Eukaryota</taxon>
        <taxon>Fungi</taxon>
        <taxon>Fungi incertae sedis</taxon>
        <taxon>Zoopagomycota</taxon>
        <taxon>Kickxellomycotina</taxon>
        <taxon>Kickxellomycetes</taxon>
        <taxon>Kickxellales</taxon>
        <taxon>Kickxellaceae</taxon>
        <taxon>Coemansia</taxon>
    </lineage>
</organism>
<sequence>MDLGSVDSDDGDSHSAYSDSDDDDDSDGDDNSDDDDDDGTDDDQMGIAPSITGVDTKLSTNIELLRAMGETNNAREVQIIVQGMGQTAGQLMRQLQLAGLGGGKTVWPGVERLGIDMRYSDNTTQAEARQDFGPELPDHTEFGTGHLYHKALNKFLSQALPSLREIEYYGNYGNYTVEMYHTLPINGLIYERLHGNTPLRMLRIAADCGSDVSNENGKRKELDAPVRIERLEIDYLEASFSISIPPIVASSLVELKLEPVIVDEVWKPFVSEIVPTSTRAHLLFSSLKKLKLGFASNPEFFFDRSTASRTSDLSSSDGDGLFAEIEPRFMRSAEYGPPKFPVLTSLEIRHFPRSLETFLTLLTTSPITSLVICDMTFTSDVGLDLSKFHGLRSPGIRITDPLDLDDVAQINRALSATFSTVNPNLQHLTLAMSTDTGIDESLGLQLEATPFAHSLHSLTLEGEYGQRDIEHLLQLFPYLHRLNVCAIVGKPITTVPNFIDEYRRANTSQTLTCLNSTLRVLNAYSLRFFTGTGGSDCVPLSGDMLDPELDNYRGLLVGLVCRLPALHTLRVCAEYLDDANESIRALVNTNVGPGHIDCLWRLKVQPLDK</sequence>
<accession>A0A9W8H325</accession>
<comment type="caution">
    <text evidence="2">The sequence shown here is derived from an EMBL/GenBank/DDBJ whole genome shotgun (WGS) entry which is preliminary data.</text>
</comment>
<dbReference type="EMBL" id="JANBUH010000029">
    <property type="protein sequence ID" value="KAJ2756339.1"/>
    <property type="molecule type" value="Genomic_DNA"/>
</dbReference>
<evidence type="ECO:0000256" key="1">
    <source>
        <dbReference type="SAM" id="MobiDB-lite"/>
    </source>
</evidence>